<dbReference type="SUPFAM" id="SSF52402">
    <property type="entry name" value="Adenine nucleotide alpha hydrolases-like"/>
    <property type="match status" value="2"/>
</dbReference>
<name>A0ABS8PF34_9PSEU</name>
<dbReference type="InterPro" id="IPR006016">
    <property type="entry name" value="UspA"/>
</dbReference>
<evidence type="ECO:0000313" key="4">
    <source>
        <dbReference type="Proteomes" id="UP001199469"/>
    </source>
</evidence>
<dbReference type="Pfam" id="PF00582">
    <property type="entry name" value="Usp"/>
    <property type="match status" value="2"/>
</dbReference>
<comment type="caution">
    <text evidence="3">The sequence shown here is derived from an EMBL/GenBank/DDBJ whole genome shotgun (WGS) entry which is preliminary data.</text>
</comment>
<sequence>MEPYRTIVAGVHDTDRGLRATDRAIEVAARSRAVLHLAAATDAPPGAGHLPAGDDAGGVRMEPTPPHVLHQLVDRAGAHGVPDARTVARSGRPVDVLTGLATELGAGLVVVGSHGVNTTAGRVFGSVAAGSVRRAPSDVLIVHTTDERWHVRQARRRRLGPTAAPYRCVLVGVHASIRDSGSMHRVVEVGAEMAAICDAEIVLSSSYVPAESHDLSRAESALGVDDAFRVRGSNPVEATLREARQTAVAVGARAPRTLARAYTPPGRALVTQAAQVGADLVVVGSHGLHAPRRRMVGAVAASVFRHTPADVLVVNTQHHAA</sequence>
<protein>
    <submittedName>
        <fullName evidence="3">Universal stress protein</fullName>
    </submittedName>
</protein>
<dbReference type="InterPro" id="IPR014729">
    <property type="entry name" value="Rossmann-like_a/b/a_fold"/>
</dbReference>
<evidence type="ECO:0000259" key="2">
    <source>
        <dbReference type="Pfam" id="PF00582"/>
    </source>
</evidence>
<keyword evidence="4" id="KW-1185">Reference proteome</keyword>
<gene>
    <name evidence="3" type="ORF">LQ327_26250</name>
</gene>
<feature type="domain" description="UspA" evidence="2">
    <location>
        <begin position="4"/>
        <end position="143"/>
    </location>
</feature>
<evidence type="ECO:0000313" key="3">
    <source>
        <dbReference type="EMBL" id="MCD2196877.1"/>
    </source>
</evidence>
<reference evidence="3 4" key="1">
    <citation type="submission" date="2021-11" db="EMBL/GenBank/DDBJ databases">
        <title>Draft genome sequence of Actinomycetospora sp. SF1 isolated from the rhizosphere soil.</title>
        <authorList>
            <person name="Duangmal K."/>
            <person name="Chantavorakit T."/>
        </authorList>
    </citation>
    <scope>NUCLEOTIDE SEQUENCE [LARGE SCALE GENOMIC DNA]</scope>
    <source>
        <strain evidence="3 4">TBRC 5722</strain>
    </source>
</reference>
<evidence type="ECO:0000256" key="1">
    <source>
        <dbReference type="ARBA" id="ARBA00008791"/>
    </source>
</evidence>
<dbReference type="PANTHER" id="PTHR46268:SF6">
    <property type="entry name" value="UNIVERSAL STRESS PROTEIN UP12"/>
    <property type="match status" value="1"/>
</dbReference>
<feature type="domain" description="UspA" evidence="2">
    <location>
        <begin position="166"/>
        <end position="314"/>
    </location>
</feature>
<dbReference type="CDD" id="cd00293">
    <property type="entry name" value="USP-like"/>
    <property type="match status" value="2"/>
</dbReference>
<proteinExistence type="inferred from homology"/>
<accession>A0ABS8PF34</accession>
<dbReference type="Gene3D" id="3.40.50.620">
    <property type="entry name" value="HUPs"/>
    <property type="match status" value="2"/>
</dbReference>
<dbReference type="PRINTS" id="PR01438">
    <property type="entry name" value="UNVRSLSTRESS"/>
</dbReference>
<dbReference type="EMBL" id="JAJNDB010000006">
    <property type="protein sequence ID" value="MCD2196877.1"/>
    <property type="molecule type" value="Genomic_DNA"/>
</dbReference>
<dbReference type="RefSeq" id="WP_230738745.1">
    <property type="nucleotide sequence ID" value="NZ_JAJNDB010000006.1"/>
</dbReference>
<organism evidence="3 4">
    <name type="scientific">Actinomycetospora endophytica</name>
    <dbReference type="NCBI Taxonomy" id="2291215"/>
    <lineage>
        <taxon>Bacteria</taxon>
        <taxon>Bacillati</taxon>
        <taxon>Actinomycetota</taxon>
        <taxon>Actinomycetes</taxon>
        <taxon>Pseudonocardiales</taxon>
        <taxon>Pseudonocardiaceae</taxon>
        <taxon>Actinomycetospora</taxon>
    </lineage>
</organism>
<dbReference type="PANTHER" id="PTHR46268">
    <property type="entry name" value="STRESS RESPONSE PROTEIN NHAX"/>
    <property type="match status" value="1"/>
</dbReference>
<dbReference type="InterPro" id="IPR006015">
    <property type="entry name" value="Universal_stress_UspA"/>
</dbReference>
<dbReference type="Proteomes" id="UP001199469">
    <property type="component" value="Unassembled WGS sequence"/>
</dbReference>
<comment type="similarity">
    <text evidence="1">Belongs to the universal stress protein A family.</text>
</comment>